<protein>
    <submittedName>
        <fullName evidence="1">Uncharacterized protein</fullName>
    </submittedName>
</protein>
<evidence type="ECO:0000313" key="1">
    <source>
        <dbReference type="EMBL" id="CAH2713061.1"/>
    </source>
</evidence>
<proteinExistence type="predicted"/>
<dbReference type="EMBL" id="CALBWS010000001">
    <property type="protein sequence ID" value="CAH2713061.1"/>
    <property type="molecule type" value="Genomic_DNA"/>
</dbReference>
<accession>A0ABM9ELU6</accession>
<organism evidence="1 2">
    <name type="scientific">Neobacillus rhizosphaerae</name>
    <dbReference type="NCBI Taxonomy" id="2880965"/>
    <lineage>
        <taxon>Bacteria</taxon>
        <taxon>Bacillati</taxon>
        <taxon>Bacillota</taxon>
        <taxon>Bacilli</taxon>
        <taxon>Bacillales</taxon>
        <taxon>Bacillaceae</taxon>
        <taxon>Neobacillus</taxon>
    </lineage>
</organism>
<dbReference type="Proteomes" id="UP000838308">
    <property type="component" value="Unassembled WGS sequence"/>
</dbReference>
<evidence type="ECO:0000313" key="2">
    <source>
        <dbReference type="Proteomes" id="UP000838308"/>
    </source>
</evidence>
<reference evidence="1" key="1">
    <citation type="submission" date="2022-04" db="EMBL/GenBank/DDBJ databases">
        <authorList>
            <person name="Criscuolo A."/>
        </authorList>
    </citation>
    <scope>NUCLEOTIDE SEQUENCE</scope>
    <source>
        <strain evidence="1">CIP111895</strain>
    </source>
</reference>
<sequence>MRWYQVYILVTLKIERMNLDDSTRANNILAYYYAKRCLSVSIDNQIEPFYFIYAYEALSRANALLGRHDLSKGQVEQANEFAHKVKDKKSKEMLIKDLQMIDFL</sequence>
<name>A0ABM9ELU6_9BACI</name>
<comment type="caution">
    <text evidence="1">The sequence shown here is derived from an EMBL/GenBank/DDBJ whole genome shotgun (WGS) entry which is preliminary data.</text>
</comment>
<keyword evidence="2" id="KW-1185">Reference proteome</keyword>
<gene>
    <name evidence="1" type="ORF">BACCIP111895_00194</name>
</gene>